<dbReference type="AlphaFoldDB" id="A0A1C3HC22"/>
<dbReference type="PIRSF" id="PIRSF037495">
    <property type="entry name" value="Opine_OX_OoxA/HcnB"/>
    <property type="match status" value="1"/>
</dbReference>
<feature type="domain" description="FAD/NAD(P)-binding" evidence="2">
    <location>
        <begin position="7"/>
        <end position="288"/>
    </location>
</feature>
<dbReference type="InterPro" id="IPR023753">
    <property type="entry name" value="FAD/NAD-binding_dom"/>
</dbReference>
<sequence>MSNFDCEVLIVGAGPAGMAAALAAAESGGQVRMIDDNPHPGGQIWRDGPQVALPETANRYRQAVATMENIALQSGCKLVAQCGANRLAYEDAEGCGVIRYQKLILCNGARELLLPFPGWTLPGVTGAGGLQAQIKQGLAIRGERVAIAGSGPLLLAVANSVKQAGGEVVLVAEQAPLWRLAAFAGGLWRWPAKLRQAFSLMPRRYLAGSRVLAALGQERLTSVHVNNGGRERTIACDRLACGFGLVANIELAMLLGCRIEHDAVAVDHWQQTSLAHIFAAGECTGIGGSELALTEGAIAGYAATGQREKAERLAAQRRQWRRFATAVASTFALDERLNSLAKPQTILCRCEDVTLEQISHQPDWNTAKLSSRCGMGACQGKVCATAARQLFGWPLTPPRVPLTPVRAETLVALGGHCSDDAN</sequence>
<reference evidence="3" key="1">
    <citation type="submission" date="2016-05" db="EMBL/GenBank/DDBJ databases">
        <authorList>
            <person name="Cock P.J.A."/>
            <person name="Cock P.J.A."/>
        </authorList>
    </citation>
    <scope>NUCLEOTIDE SEQUENCE</scope>
    <source>
        <strain evidence="3">PWN146_assembly</strain>
    </source>
</reference>
<gene>
    <name evidence="3" type="primary">hcnB</name>
    <name evidence="3" type="ORF">PWN146_01268</name>
</gene>
<dbReference type="Gene3D" id="3.50.50.60">
    <property type="entry name" value="FAD/NAD(P)-binding domain"/>
    <property type="match status" value="2"/>
</dbReference>
<dbReference type="PANTHER" id="PTHR42949:SF3">
    <property type="entry name" value="ANAEROBIC GLYCEROL-3-PHOSPHATE DEHYDROGENASE SUBUNIT B"/>
    <property type="match status" value="1"/>
</dbReference>
<dbReference type="InterPro" id="IPR017224">
    <property type="entry name" value="Opine_Oxase_asu/HCN_bsu"/>
</dbReference>
<keyword evidence="1 3" id="KW-0560">Oxidoreductase</keyword>
<name>A0A1C3HC22_SERMA</name>
<dbReference type="PRINTS" id="PR00368">
    <property type="entry name" value="FADPNR"/>
</dbReference>
<dbReference type="GO" id="GO:0050622">
    <property type="term" value="F:glycine dehydrogenase (cyanide-forming) activity"/>
    <property type="evidence" value="ECO:0007669"/>
    <property type="project" value="UniProtKB-EC"/>
</dbReference>
<dbReference type="EC" id="1.4.99.5" evidence="3"/>
<dbReference type="PANTHER" id="PTHR42949">
    <property type="entry name" value="ANAEROBIC GLYCEROL-3-PHOSPHATE DEHYDROGENASE SUBUNIT B"/>
    <property type="match status" value="1"/>
</dbReference>
<proteinExistence type="predicted"/>
<evidence type="ECO:0000259" key="2">
    <source>
        <dbReference type="Pfam" id="PF07992"/>
    </source>
</evidence>
<dbReference type="PRINTS" id="PR00469">
    <property type="entry name" value="PNDRDTASEII"/>
</dbReference>
<dbReference type="EMBL" id="LT575490">
    <property type="protein sequence ID" value="SAY42588.1"/>
    <property type="molecule type" value="Genomic_DNA"/>
</dbReference>
<protein>
    <submittedName>
        <fullName evidence="3">Hydrogen cyanide synthase subunit HcnB</fullName>
        <ecNumber evidence="3">1.4.99.5</ecNumber>
    </submittedName>
</protein>
<dbReference type="Pfam" id="PF07992">
    <property type="entry name" value="Pyr_redox_2"/>
    <property type="match status" value="1"/>
</dbReference>
<dbReference type="InterPro" id="IPR051691">
    <property type="entry name" value="Metab_Enz_Cyan_OpOx_G3PDH"/>
</dbReference>
<evidence type="ECO:0000256" key="1">
    <source>
        <dbReference type="ARBA" id="ARBA00023002"/>
    </source>
</evidence>
<dbReference type="InterPro" id="IPR036188">
    <property type="entry name" value="FAD/NAD-bd_sf"/>
</dbReference>
<dbReference type="InterPro" id="IPR041854">
    <property type="entry name" value="BFD-like_2Fe2S-bd_dom_sf"/>
</dbReference>
<dbReference type="Gene3D" id="1.10.10.1100">
    <property type="entry name" value="BFD-like [2Fe-2S]-binding domain"/>
    <property type="match status" value="1"/>
</dbReference>
<accession>A0A1C3HC22</accession>
<dbReference type="SUPFAM" id="SSF51905">
    <property type="entry name" value="FAD/NAD(P)-binding domain"/>
    <property type="match status" value="1"/>
</dbReference>
<evidence type="ECO:0000313" key="3">
    <source>
        <dbReference type="EMBL" id="SAY42588.1"/>
    </source>
</evidence>
<organism evidence="3">
    <name type="scientific">Serratia marcescens</name>
    <dbReference type="NCBI Taxonomy" id="615"/>
    <lineage>
        <taxon>Bacteria</taxon>
        <taxon>Pseudomonadati</taxon>
        <taxon>Pseudomonadota</taxon>
        <taxon>Gammaproteobacteria</taxon>
        <taxon>Enterobacterales</taxon>
        <taxon>Yersiniaceae</taxon>
        <taxon>Serratia</taxon>
    </lineage>
</organism>